<accession>A0ABM7M4K1</accession>
<reference evidence="2 3" key="1">
    <citation type="submission" date="2020-08" db="EMBL/GenBank/DDBJ databases">
        <title>Whole genome shotgun sequence of Actinoplanes ianthinogenes NBRC 13996.</title>
        <authorList>
            <person name="Komaki H."/>
            <person name="Tamura T."/>
        </authorList>
    </citation>
    <scope>NUCLEOTIDE SEQUENCE [LARGE SCALE GENOMIC DNA]</scope>
    <source>
        <strain evidence="2 3">NBRC 13996</strain>
    </source>
</reference>
<organism evidence="2 3">
    <name type="scientific">Actinoplanes ianthinogenes</name>
    <dbReference type="NCBI Taxonomy" id="122358"/>
    <lineage>
        <taxon>Bacteria</taxon>
        <taxon>Bacillati</taxon>
        <taxon>Actinomycetota</taxon>
        <taxon>Actinomycetes</taxon>
        <taxon>Micromonosporales</taxon>
        <taxon>Micromonosporaceae</taxon>
        <taxon>Actinoplanes</taxon>
    </lineage>
</organism>
<feature type="region of interest" description="Disordered" evidence="1">
    <location>
        <begin position="31"/>
        <end position="63"/>
    </location>
</feature>
<dbReference type="Proteomes" id="UP000676967">
    <property type="component" value="Chromosome"/>
</dbReference>
<gene>
    <name evidence="2" type="ORF">Aiant_72250</name>
</gene>
<evidence type="ECO:0000313" key="3">
    <source>
        <dbReference type="Proteomes" id="UP000676967"/>
    </source>
</evidence>
<sequence length="286" mass="30145">MKCEVCGLDNDPSLDYCDNCEHPLREAPTAVVPVPRSAAPRSPAPRPVPVAARDEDDEVPAEDGFQDRLVEPRPLARPVLVGVAVLTLAGAVSGVALARRHSDTPDGPPGVVVAESSVATVPSTDDPATTSPTVAAADPQAQGAAMDQLLDRSKRSRDKLNRAIKSVEGCTGLAGAISGLREAGDERGAERDTLAALDLSAFPAGEQARSALKSAFEHSLAADRYYVQWAEEKQRNGCRNTAATRRLDAAADDKSTAAGEAKEEFLAVWNPIAQQLGLPIRDRQGI</sequence>
<dbReference type="EMBL" id="AP023356">
    <property type="protein sequence ID" value="BCJ46568.1"/>
    <property type="molecule type" value="Genomic_DNA"/>
</dbReference>
<proteinExistence type="predicted"/>
<protein>
    <recommendedName>
        <fullName evidence="4">Zinc ribbon domain-containing protein</fullName>
    </recommendedName>
</protein>
<keyword evidence="3" id="KW-1185">Reference proteome</keyword>
<evidence type="ECO:0000313" key="2">
    <source>
        <dbReference type="EMBL" id="BCJ46568.1"/>
    </source>
</evidence>
<feature type="compositionally biased region" description="Low complexity" evidence="1">
    <location>
        <begin position="31"/>
        <end position="41"/>
    </location>
</feature>
<evidence type="ECO:0008006" key="4">
    <source>
        <dbReference type="Google" id="ProtNLM"/>
    </source>
</evidence>
<name>A0ABM7M4K1_9ACTN</name>
<dbReference type="RefSeq" id="WP_189334042.1">
    <property type="nucleotide sequence ID" value="NZ_AP023356.1"/>
</dbReference>
<evidence type="ECO:0000256" key="1">
    <source>
        <dbReference type="SAM" id="MobiDB-lite"/>
    </source>
</evidence>